<dbReference type="PRINTS" id="PR00395">
    <property type="entry name" value="RIBOSOMALS2"/>
</dbReference>
<dbReference type="GeneID" id="101851289"/>
<evidence type="ECO:0000256" key="1">
    <source>
        <dbReference type="ARBA" id="ARBA00006242"/>
    </source>
</evidence>
<dbReference type="Gene3D" id="3.40.50.10490">
    <property type="entry name" value="Glucose-6-phosphate isomerase like protein, domain 1"/>
    <property type="match status" value="1"/>
</dbReference>
<dbReference type="CDD" id="cd01425">
    <property type="entry name" value="RPS2"/>
    <property type="match status" value="1"/>
</dbReference>
<dbReference type="PANTHER" id="PTHR12534:SF0">
    <property type="entry name" value="SMALL RIBOSOMAL SUBUNIT PROTEIN US2M"/>
    <property type="match status" value="1"/>
</dbReference>
<dbReference type="Proteomes" id="UP000694888">
    <property type="component" value="Unplaced"/>
</dbReference>
<proteinExistence type="inferred from homology"/>
<keyword evidence="4" id="KW-1185">Reference proteome</keyword>
<dbReference type="InterPro" id="IPR005706">
    <property type="entry name" value="Ribosomal_uS2_bac/mit/plastid"/>
</dbReference>
<evidence type="ECO:0000256" key="3">
    <source>
        <dbReference type="ARBA" id="ARBA00023274"/>
    </source>
</evidence>
<dbReference type="HAMAP" id="MF_00291_B">
    <property type="entry name" value="Ribosomal_uS2_B"/>
    <property type="match status" value="1"/>
</dbReference>
<name>A0ABM0K0T2_APLCA</name>
<dbReference type="GO" id="GO:0005840">
    <property type="term" value="C:ribosome"/>
    <property type="evidence" value="ECO:0007669"/>
    <property type="project" value="UniProtKB-KW"/>
</dbReference>
<dbReference type="InterPro" id="IPR018130">
    <property type="entry name" value="Ribosomal_uS2_CS"/>
</dbReference>
<accession>A0ABM0K0T2</accession>
<organism evidence="4 5">
    <name type="scientific">Aplysia californica</name>
    <name type="common">California sea hare</name>
    <dbReference type="NCBI Taxonomy" id="6500"/>
    <lineage>
        <taxon>Eukaryota</taxon>
        <taxon>Metazoa</taxon>
        <taxon>Spiralia</taxon>
        <taxon>Lophotrochozoa</taxon>
        <taxon>Mollusca</taxon>
        <taxon>Gastropoda</taxon>
        <taxon>Heterobranchia</taxon>
        <taxon>Euthyneura</taxon>
        <taxon>Tectipleura</taxon>
        <taxon>Aplysiida</taxon>
        <taxon>Aplysioidea</taxon>
        <taxon>Aplysiidae</taxon>
        <taxon>Aplysia</taxon>
    </lineage>
</organism>
<dbReference type="InterPro" id="IPR001865">
    <property type="entry name" value="Ribosomal_uS2"/>
</dbReference>
<sequence>MSLYSRMIRWRACQSVKSCCSLHKTALSRAKVNLEQVARFSGSKLVCNQQEVEAPTPMRGEETESVADTALQHDDYFGLKNLVTVRDLFEARVHLGHNSGLRHESMSPYIFGERQGTDIIDLEQTLPLLQHALDVCAHIVYRGGMVLFLSRNQQTLPWVERMAQEVGEYSHCRPWKRGIFTNASSIFSTLPIYPELCVFLGTQDTVFEMHLGIVESSKLLIPSIGVVDSNCDNSDLTYHVPGNDDTPAAIHLYLRLFREAVTRAKAKRKEDGLSLDPVAYDES</sequence>
<dbReference type="PROSITE" id="PS00962">
    <property type="entry name" value="RIBOSOMAL_S2_1"/>
    <property type="match status" value="1"/>
</dbReference>
<gene>
    <name evidence="5" type="primary">LOC101851289</name>
</gene>
<dbReference type="Pfam" id="PF00318">
    <property type="entry name" value="Ribosomal_S2"/>
    <property type="match status" value="2"/>
</dbReference>
<reference evidence="5" key="1">
    <citation type="submission" date="2025-08" db="UniProtKB">
        <authorList>
            <consortium name="RefSeq"/>
        </authorList>
    </citation>
    <scope>IDENTIFICATION</scope>
</reference>
<keyword evidence="3" id="KW-0687">Ribonucleoprotein</keyword>
<dbReference type="RefSeq" id="XP_005106081.3">
    <property type="nucleotide sequence ID" value="XM_005106024.3"/>
</dbReference>
<evidence type="ECO:0000313" key="5">
    <source>
        <dbReference type="RefSeq" id="XP_005106081.3"/>
    </source>
</evidence>
<comment type="similarity">
    <text evidence="1">Belongs to the universal ribosomal protein uS2 family.</text>
</comment>
<protein>
    <submittedName>
        <fullName evidence="5">28S ribosomal protein S2, mitochondrial</fullName>
    </submittedName>
</protein>
<dbReference type="InterPro" id="IPR023591">
    <property type="entry name" value="Ribosomal_uS2_flav_dom_sf"/>
</dbReference>
<dbReference type="SUPFAM" id="SSF52313">
    <property type="entry name" value="Ribosomal protein S2"/>
    <property type="match status" value="1"/>
</dbReference>
<keyword evidence="2 5" id="KW-0689">Ribosomal protein</keyword>
<evidence type="ECO:0000256" key="2">
    <source>
        <dbReference type="ARBA" id="ARBA00022980"/>
    </source>
</evidence>
<evidence type="ECO:0000313" key="4">
    <source>
        <dbReference type="Proteomes" id="UP000694888"/>
    </source>
</evidence>
<dbReference type="PANTHER" id="PTHR12534">
    <property type="entry name" value="30S RIBOSOMAL PROTEIN S2 PROKARYOTIC AND ORGANELLAR"/>
    <property type="match status" value="1"/>
</dbReference>